<name>A0ABQ9V2M2_SAGOE</name>
<feature type="non-terminal residue" evidence="2">
    <location>
        <position position="1"/>
    </location>
</feature>
<feature type="region of interest" description="Disordered" evidence="1">
    <location>
        <begin position="38"/>
        <end position="57"/>
    </location>
</feature>
<evidence type="ECO:0000256" key="1">
    <source>
        <dbReference type="SAM" id="MobiDB-lite"/>
    </source>
</evidence>
<feature type="compositionally biased region" description="Polar residues" evidence="1">
    <location>
        <begin position="38"/>
        <end position="47"/>
    </location>
</feature>
<dbReference type="EMBL" id="JASSZA010000009">
    <property type="protein sequence ID" value="KAK2102953.1"/>
    <property type="molecule type" value="Genomic_DNA"/>
</dbReference>
<gene>
    <name evidence="2" type="ORF">P7K49_020620</name>
</gene>
<evidence type="ECO:0000313" key="2">
    <source>
        <dbReference type="EMBL" id="KAK2102953.1"/>
    </source>
</evidence>
<feature type="region of interest" description="Disordered" evidence="1">
    <location>
        <begin position="1"/>
        <end position="33"/>
    </location>
</feature>
<sequence>SGEKPCARPACRGAGVQAVSSRSSHKGTVFPAATTPSMDQMRTQKLSCPSRRENTSTSMETWMRMGSMKVSVGTWLWWT</sequence>
<reference evidence="2 3" key="1">
    <citation type="submission" date="2023-05" db="EMBL/GenBank/DDBJ databases">
        <title>B98-5 Cell Line De Novo Hybrid Assembly: An Optical Mapping Approach.</title>
        <authorList>
            <person name="Kananen K."/>
            <person name="Auerbach J.A."/>
            <person name="Kautto E."/>
            <person name="Blachly J.S."/>
        </authorList>
    </citation>
    <scope>NUCLEOTIDE SEQUENCE [LARGE SCALE GENOMIC DNA]</scope>
    <source>
        <strain evidence="2">B95-8</strain>
        <tissue evidence="2">Cell line</tissue>
    </source>
</reference>
<accession>A0ABQ9V2M2</accession>
<evidence type="ECO:0000313" key="3">
    <source>
        <dbReference type="Proteomes" id="UP001266305"/>
    </source>
</evidence>
<keyword evidence="3" id="KW-1185">Reference proteome</keyword>
<organism evidence="2 3">
    <name type="scientific">Saguinus oedipus</name>
    <name type="common">Cotton-top tamarin</name>
    <name type="synonym">Oedipomidas oedipus</name>
    <dbReference type="NCBI Taxonomy" id="9490"/>
    <lineage>
        <taxon>Eukaryota</taxon>
        <taxon>Metazoa</taxon>
        <taxon>Chordata</taxon>
        <taxon>Craniata</taxon>
        <taxon>Vertebrata</taxon>
        <taxon>Euteleostomi</taxon>
        <taxon>Mammalia</taxon>
        <taxon>Eutheria</taxon>
        <taxon>Euarchontoglires</taxon>
        <taxon>Primates</taxon>
        <taxon>Haplorrhini</taxon>
        <taxon>Platyrrhini</taxon>
        <taxon>Cebidae</taxon>
        <taxon>Callitrichinae</taxon>
        <taxon>Saguinus</taxon>
    </lineage>
</organism>
<proteinExistence type="predicted"/>
<protein>
    <submittedName>
        <fullName evidence="2">Uncharacterized protein</fullName>
    </submittedName>
</protein>
<dbReference type="Proteomes" id="UP001266305">
    <property type="component" value="Unassembled WGS sequence"/>
</dbReference>
<comment type="caution">
    <text evidence="2">The sequence shown here is derived from an EMBL/GenBank/DDBJ whole genome shotgun (WGS) entry which is preliminary data.</text>
</comment>